<dbReference type="PROSITE" id="PS50012">
    <property type="entry name" value="RCC1_3"/>
    <property type="match status" value="5"/>
</dbReference>
<dbReference type="PANTHER" id="PTHR22870:SF365">
    <property type="entry name" value="REGULATOR OF CHROMOSOME CONDENSATION (CELL CYCLE REGULATORY PROTEIN)-RELATED"/>
    <property type="match status" value="1"/>
</dbReference>
<feature type="repeat" description="RCC1" evidence="2">
    <location>
        <begin position="325"/>
        <end position="376"/>
    </location>
</feature>
<dbReference type="InterPro" id="IPR009091">
    <property type="entry name" value="RCC1/BLIP-II"/>
</dbReference>
<dbReference type="EMBL" id="CAUYUE010000006">
    <property type="protein sequence ID" value="CAK0781758.1"/>
    <property type="molecule type" value="Genomic_DNA"/>
</dbReference>
<reference evidence="4 5" key="1">
    <citation type="submission" date="2023-10" db="EMBL/GenBank/DDBJ databases">
        <authorList>
            <person name="Maclean D."/>
            <person name="Macfadyen A."/>
        </authorList>
    </citation>
    <scope>NUCLEOTIDE SEQUENCE [LARGE SCALE GENOMIC DNA]</scope>
</reference>
<dbReference type="AlphaFoldDB" id="A0AAV1I644"/>
<dbReference type="PRINTS" id="PR00633">
    <property type="entry name" value="RCCNDNSATION"/>
</dbReference>
<comment type="caution">
    <text evidence="4">The sequence shown here is derived from an EMBL/GenBank/DDBJ whole genome shotgun (WGS) entry which is preliminary data.</text>
</comment>
<dbReference type="Pfam" id="PF25390">
    <property type="entry name" value="WD40_RLD"/>
    <property type="match status" value="1"/>
</dbReference>
<evidence type="ECO:0000313" key="4">
    <source>
        <dbReference type="EMBL" id="CAK0781758.1"/>
    </source>
</evidence>
<feature type="repeat" description="RCC1" evidence="2">
    <location>
        <begin position="190"/>
        <end position="242"/>
    </location>
</feature>
<sequence length="377" mass="39234">MRALRSSLSGTALHASLARVLSCLQSTNSYASVLSFGNGGQGALGLGDTADSYSPEEVQRLPGSIGGVAAGHYHSLAWDTHEGRLYSWGRNAEKQLGRPIEETGAVNVDSSPGVITGLPHRVVGAAASGVASFAIDSAGCMWSWGTSKRGQLGQGAGIAESPLPGRVHGLEGVISVVCGWGHALALTEDGEVYAWGFPADGRLGTSRDASSSQATEDGILGACVWVPQKVEALSGVKIQQVAIWGWQHGLKGLPETLLTPSTVAGLGLQLQGQSSFRKPDARVHVAAGRVHSLLAAPAEVLSFWDNPQDPCSSSWSLTEEGWQGDVLLSWGDGQNGRLGLGSSQSVDEPEVVPESDGYQILDMACGHDHSLILVAKT</sequence>
<dbReference type="Gene3D" id="2.130.10.30">
    <property type="entry name" value="Regulator of chromosome condensation 1/beta-lactamase-inhibitor protein II"/>
    <property type="match status" value="2"/>
</dbReference>
<evidence type="ECO:0000259" key="3">
    <source>
        <dbReference type="Pfam" id="PF25390"/>
    </source>
</evidence>
<feature type="domain" description="RCC1-like" evidence="3">
    <location>
        <begin position="33"/>
        <end position="375"/>
    </location>
</feature>
<dbReference type="SUPFAM" id="SSF50985">
    <property type="entry name" value="RCC1/BLIP-II"/>
    <property type="match status" value="1"/>
</dbReference>
<protein>
    <recommendedName>
        <fullName evidence="3">RCC1-like domain-containing protein</fullName>
    </recommendedName>
</protein>
<proteinExistence type="predicted"/>
<dbReference type="PANTHER" id="PTHR22870">
    <property type="entry name" value="REGULATOR OF CHROMOSOME CONDENSATION"/>
    <property type="match status" value="1"/>
</dbReference>
<dbReference type="InterPro" id="IPR058923">
    <property type="entry name" value="RCC1-like_dom"/>
</dbReference>
<accession>A0AAV1I644</accession>
<dbReference type="Proteomes" id="UP001314263">
    <property type="component" value="Unassembled WGS sequence"/>
</dbReference>
<gene>
    <name evidence="4" type="ORF">CVIRNUC_005464</name>
</gene>
<evidence type="ECO:0000256" key="2">
    <source>
        <dbReference type="PROSITE-ProRule" id="PRU00235"/>
    </source>
</evidence>
<dbReference type="InterPro" id="IPR000408">
    <property type="entry name" value="Reg_chr_condens"/>
</dbReference>
<name>A0AAV1I644_9CHLO</name>
<feature type="repeat" description="RCC1" evidence="2">
    <location>
        <begin position="31"/>
        <end position="81"/>
    </location>
</feature>
<feature type="repeat" description="RCC1" evidence="2">
    <location>
        <begin position="139"/>
        <end position="189"/>
    </location>
</feature>
<keyword evidence="5" id="KW-1185">Reference proteome</keyword>
<organism evidence="4 5">
    <name type="scientific">Coccomyxa viridis</name>
    <dbReference type="NCBI Taxonomy" id="1274662"/>
    <lineage>
        <taxon>Eukaryota</taxon>
        <taxon>Viridiplantae</taxon>
        <taxon>Chlorophyta</taxon>
        <taxon>core chlorophytes</taxon>
        <taxon>Trebouxiophyceae</taxon>
        <taxon>Trebouxiophyceae incertae sedis</taxon>
        <taxon>Coccomyxaceae</taxon>
        <taxon>Coccomyxa</taxon>
    </lineage>
</organism>
<dbReference type="InterPro" id="IPR051210">
    <property type="entry name" value="Ub_ligase/GEF_domain"/>
</dbReference>
<evidence type="ECO:0000256" key="1">
    <source>
        <dbReference type="ARBA" id="ARBA00022737"/>
    </source>
</evidence>
<evidence type="ECO:0000313" key="5">
    <source>
        <dbReference type="Proteomes" id="UP001314263"/>
    </source>
</evidence>
<keyword evidence="1" id="KW-0677">Repeat</keyword>
<feature type="repeat" description="RCC1" evidence="2">
    <location>
        <begin position="83"/>
        <end position="138"/>
    </location>
</feature>